<evidence type="ECO:0000313" key="6">
    <source>
        <dbReference type="Proteomes" id="UP000254925"/>
    </source>
</evidence>
<dbReference type="PANTHER" id="PTHR43280">
    <property type="entry name" value="ARAC-FAMILY TRANSCRIPTIONAL REGULATOR"/>
    <property type="match status" value="1"/>
</dbReference>
<dbReference type="InterPro" id="IPR009057">
    <property type="entry name" value="Homeodomain-like_sf"/>
</dbReference>
<dbReference type="InterPro" id="IPR047264">
    <property type="entry name" value="Cupin_HpaA-like_N"/>
</dbReference>
<dbReference type="EMBL" id="QQBB01000002">
    <property type="protein sequence ID" value="RDI60638.1"/>
    <property type="molecule type" value="Genomic_DNA"/>
</dbReference>
<sequence>METIPTYSLYGEFKDGARTDWVHCETIQSRSRLYNYEIQPHRHENLFQILHLGSGKADIVVDGQHGHLEGPSLITLPPMVVHGYSFRPDVEGTVLTLFQDRLPAILQAAGNIESTFRQVQFVPLAGRDAIARAIADDIASIAAEFGTREPGRLGVIEARLALVLITVHRLQRLSIASTPGVRDRARHHALRFRQLVDQDYRTHKPVEAYARRLGLTPAHLNRICREQLGDTALGMIHERLVLEAKRYLTFTSFSAKEIALALAFEDPSYFARFFKNKTGLSPLGFRALQRGPST</sequence>
<keyword evidence="1" id="KW-0805">Transcription regulation</keyword>
<dbReference type="GO" id="GO:0043565">
    <property type="term" value="F:sequence-specific DNA binding"/>
    <property type="evidence" value="ECO:0007669"/>
    <property type="project" value="InterPro"/>
</dbReference>
<proteinExistence type="predicted"/>
<dbReference type="SUPFAM" id="SSF46689">
    <property type="entry name" value="Homeodomain-like"/>
    <property type="match status" value="1"/>
</dbReference>
<dbReference type="GO" id="GO:0003700">
    <property type="term" value="F:DNA-binding transcription factor activity"/>
    <property type="evidence" value="ECO:0007669"/>
    <property type="project" value="InterPro"/>
</dbReference>
<dbReference type="Pfam" id="PF12833">
    <property type="entry name" value="HTH_18"/>
    <property type="match status" value="1"/>
</dbReference>
<keyword evidence="3" id="KW-0804">Transcription</keyword>
<gene>
    <name evidence="5" type="ORF">DES45_10224</name>
</gene>
<dbReference type="Gene3D" id="1.10.10.60">
    <property type="entry name" value="Homeodomain-like"/>
    <property type="match status" value="1"/>
</dbReference>
<dbReference type="InterPro" id="IPR011051">
    <property type="entry name" value="RmlC_Cupin_sf"/>
</dbReference>
<keyword evidence="6" id="KW-1185">Reference proteome</keyword>
<dbReference type="SMART" id="SM00342">
    <property type="entry name" value="HTH_ARAC"/>
    <property type="match status" value="1"/>
</dbReference>
<dbReference type="PROSITE" id="PS01124">
    <property type="entry name" value="HTH_ARAC_FAMILY_2"/>
    <property type="match status" value="1"/>
</dbReference>
<feature type="domain" description="HTH araC/xylS-type" evidence="4">
    <location>
        <begin position="190"/>
        <end position="288"/>
    </location>
</feature>
<dbReference type="RefSeq" id="WP_114768874.1">
    <property type="nucleotide sequence ID" value="NZ_QQBB01000002.1"/>
</dbReference>
<evidence type="ECO:0000259" key="4">
    <source>
        <dbReference type="PROSITE" id="PS01124"/>
    </source>
</evidence>
<dbReference type="Proteomes" id="UP000254925">
    <property type="component" value="Unassembled WGS sequence"/>
</dbReference>
<dbReference type="PANTHER" id="PTHR43280:SF32">
    <property type="entry name" value="TRANSCRIPTIONAL REGULATORY PROTEIN"/>
    <property type="match status" value="1"/>
</dbReference>
<accession>A0A370HQ47</accession>
<reference evidence="5 6" key="1">
    <citation type="submission" date="2018-07" db="EMBL/GenBank/DDBJ databases">
        <title>Genomic Encyclopedia of Type Strains, Phase IV (KMG-IV): sequencing the most valuable type-strain genomes for metagenomic binning, comparative biology and taxonomic classification.</title>
        <authorList>
            <person name="Goeker M."/>
        </authorList>
    </citation>
    <scope>NUCLEOTIDE SEQUENCE [LARGE SCALE GENOMIC DNA]</scope>
    <source>
        <strain evidence="5 6">DSM 14364</strain>
    </source>
</reference>
<dbReference type="Gene3D" id="2.60.120.10">
    <property type="entry name" value="Jelly Rolls"/>
    <property type="match status" value="1"/>
</dbReference>
<evidence type="ECO:0000256" key="1">
    <source>
        <dbReference type="ARBA" id="ARBA00023015"/>
    </source>
</evidence>
<dbReference type="InterPro" id="IPR014710">
    <property type="entry name" value="RmlC-like_jellyroll"/>
</dbReference>
<dbReference type="OrthoDB" id="9814125at2"/>
<dbReference type="InterPro" id="IPR018060">
    <property type="entry name" value="HTH_AraC"/>
</dbReference>
<evidence type="ECO:0000256" key="3">
    <source>
        <dbReference type="ARBA" id="ARBA00023163"/>
    </source>
</evidence>
<comment type="caution">
    <text evidence="5">The sequence shown here is derived from an EMBL/GenBank/DDBJ whole genome shotgun (WGS) entry which is preliminary data.</text>
</comment>
<keyword evidence="2" id="KW-0238">DNA-binding</keyword>
<organism evidence="5 6">
    <name type="scientific">Microvirga subterranea</name>
    <dbReference type="NCBI Taxonomy" id="186651"/>
    <lineage>
        <taxon>Bacteria</taxon>
        <taxon>Pseudomonadati</taxon>
        <taxon>Pseudomonadota</taxon>
        <taxon>Alphaproteobacteria</taxon>
        <taxon>Hyphomicrobiales</taxon>
        <taxon>Methylobacteriaceae</taxon>
        <taxon>Microvirga</taxon>
    </lineage>
</organism>
<evidence type="ECO:0000256" key="2">
    <source>
        <dbReference type="ARBA" id="ARBA00023125"/>
    </source>
</evidence>
<dbReference type="SUPFAM" id="SSF51182">
    <property type="entry name" value="RmlC-like cupins"/>
    <property type="match status" value="1"/>
</dbReference>
<dbReference type="Pfam" id="PF02311">
    <property type="entry name" value="AraC_binding"/>
    <property type="match status" value="1"/>
</dbReference>
<dbReference type="AlphaFoldDB" id="A0A370HQ47"/>
<protein>
    <submittedName>
        <fullName evidence="5">AraC family transcriptional regulator</fullName>
    </submittedName>
</protein>
<name>A0A370HQ47_9HYPH</name>
<dbReference type="InterPro" id="IPR003313">
    <property type="entry name" value="AraC-bd"/>
</dbReference>
<evidence type="ECO:0000313" key="5">
    <source>
        <dbReference type="EMBL" id="RDI60638.1"/>
    </source>
</evidence>
<dbReference type="CDD" id="cd06999">
    <property type="entry name" value="cupin_HpaA-like_N"/>
    <property type="match status" value="1"/>
</dbReference>